<dbReference type="Pfam" id="PF04542">
    <property type="entry name" value="Sigma70_r2"/>
    <property type="match status" value="1"/>
</dbReference>
<dbReference type="NCBIfam" id="TIGR02937">
    <property type="entry name" value="sigma70-ECF"/>
    <property type="match status" value="1"/>
</dbReference>
<dbReference type="Proteomes" id="UP000265926">
    <property type="component" value="Unassembled WGS sequence"/>
</dbReference>
<dbReference type="Gene3D" id="1.10.1740.10">
    <property type="match status" value="1"/>
</dbReference>
<evidence type="ECO:0000259" key="6">
    <source>
        <dbReference type="Pfam" id="PF08281"/>
    </source>
</evidence>
<dbReference type="SUPFAM" id="SSF88946">
    <property type="entry name" value="Sigma2 domain of RNA polymerase sigma factors"/>
    <property type="match status" value="1"/>
</dbReference>
<gene>
    <name evidence="7" type="ORF">D1614_08340</name>
</gene>
<evidence type="ECO:0000313" key="7">
    <source>
        <dbReference type="EMBL" id="RIJ48542.1"/>
    </source>
</evidence>
<dbReference type="InterPro" id="IPR014327">
    <property type="entry name" value="RNA_pol_sigma70_bacteroid"/>
</dbReference>
<reference evidence="7 8" key="1">
    <citation type="submission" date="2018-08" db="EMBL/GenBank/DDBJ databases">
        <title>Pallidiluteibacterium maritimus gen. nov., sp. nov., isolated from coastal sediment.</title>
        <authorList>
            <person name="Zhou L.Y."/>
        </authorList>
    </citation>
    <scope>NUCLEOTIDE SEQUENCE [LARGE SCALE GENOMIC DNA]</scope>
    <source>
        <strain evidence="7 8">XSD2</strain>
    </source>
</reference>
<sequence length="206" mass="24107">MKSLGIHIFQEIKKGNNEAFSQLFDEFYSPLCFFANKYLSDLDLSRSLVQEVFVDLWARREKLNIQFSPRSYLYHSVKNRSIDYLRKEKKTVPVSESVETAESIPFRDLMEEAELNNRINLAIQQLPEKCREVFILCRFEGLKYSEIAEELTISVKTVEMQMGIALKKLRDSLSDYQIVNLLIFIHSKKTETPLQGILPNFRLRGD</sequence>
<dbReference type="InterPro" id="IPR013249">
    <property type="entry name" value="RNA_pol_sigma70_r4_t2"/>
</dbReference>
<evidence type="ECO:0000256" key="1">
    <source>
        <dbReference type="ARBA" id="ARBA00010641"/>
    </source>
</evidence>
<feature type="domain" description="RNA polymerase sigma-70 region 2" evidence="5">
    <location>
        <begin position="23"/>
        <end position="90"/>
    </location>
</feature>
<dbReference type="InterPro" id="IPR013324">
    <property type="entry name" value="RNA_pol_sigma_r3/r4-like"/>
</dbReference>
<comment type="similarity">
    <text evidence="1">Belongs to the sigma-70 factor family. ECF subfamily.</text>
</comment>
<name>A0A399T160_9BACT</name>
<comment type="caution">
    <text evidence="7">The sequence shown here is derived from an EMBL/GenBank/DDBJ whole genome shotgun (WGS) entry which is preliminary data.</text>
</comment>
<dbReference type="SUPFAM" id="SSF88659">
    <property type="entry name" value="Sigma3 and sigma4 domains of RNA polymerase sigma factors"/>
    <property type="match status" value="1"/>
</dbReference>
<dbReference type="GO" id="GO:0016987">
    <property type="term" value="F:sigma factor activity"/>
    <property type="evidence" value="ECO:0007669"/>
    <property type="project" value="UniProtKB-KW"/>
</dbReference>
<dbReference type="CDD" id="cd06171">
    <property type="entry name" value="Sigma70_r4"/>
    <property type="match status" value="1"/>
</dbReference>
<dbReference type="Pfam" id="PF08281">
    <property type="entry name" value="Sigma70_r4_2"/>
    <property type="match status" value="1"/>
</dbReference>
<dbReference type="InterPro" id="IPR007627">
    <property type="entry name" value="RNA_pol_sigma70_r2"/>
</dbReference>
<dbReference type="PANTHER" id="PTHR43133:SF46">
    <property type="entry name" value="RNA POLYMERASE SIGMA-70 FACTOR ECF SUBFAMILY"/>
    <property type="match status" value="1"/>
</dbReference>
<dbReference type="NCBIfam" id="TIGR02985">
    <property type="entry name" value="Sig70_bacteroi1"/>
    <property type="match status" value="1"/>
</dbReference>
<feature type="domain" description="RNA polymerase sigma factor 70 region 4 type 2" evidence="6">
    <location>
        <begin position="118"/>
        <end position="169"/>
    </location>
</feature>
<evidence type="ECO:0000256" key="4">
    <source>
        <dbReference type="ARBA" id="ARBA00023163"/>
    </source>
</evidence>
<dbReference type="AlphaFoldDB" id="A0A399T160"/>
<dbReference type="GO" id="GO:0003677">
    <property type="term" value="F:DNA binding"/>
    <property type="evidence" value="ECO:0007669"/>
    <property type="project" value="InterPro"/>
</dbReference>
<dbReference type="InterPro" id="IPR013325">
    <property type="entry name" value="RNA_pol_sigma_r2"/>
</dbReference>
<evidence type="ECO:0000256" key="3">
    <source>
        <dbReference type="ARBA" id="ARBA00023082"/>
    </source>
</evidence>
<accession>A0A399T160</accession>
<keyword evidence="3" id="KW-0731">Sigma factor</keyword>
<dbReference type="RefSeq" id="WP_119437462.1">
    <property type="nucleotide sequence ID" value="NZ_QWGR01000004.1"/>
</dbReference>
<dbReference type="InterPro" id="IPR039425">
    <property type="entry name" value="RNA_pol_sigma-70-like"/>
</dbReference>
<protein>
    <submittedName>
        <fullName evidence="7">RNA polymerase sigma-70 factor</fullName>
    </submittedName>
</protein>
<evidence type="ECO:0000313" key="8">
    <source>
        <dbReference type="Proteomes" id="UP000265926"/>
    </source>
</evidence>
<evidence type="ECO:0000259" key="5">
    <source>
        <dbReference type="Pfam" id="PF04542"/>
    </source>
</evidence>
<dbReference type="GO" id="GO:0006352">
    <property type="term" value="P:DNA-templated transcription initiation"/>
    <property type="evidence" value="ECO:0007669"/>
    <property type="project" value="InterPro"/>
</dbReference>
<keyword evidence="2" id="KW-0805">Transcription regulation</keyword>
<dbReference type="InterPro" id="IPR036388">
    <property type="entry name" value="WH-like_DNA-bd_sf"/>
</dbReference>
<dbReference type="OrthoDB" id="1100095at2"/>
<proteinExistence type="inferred from homology"/>
<keyword evidence="4" id="KW-0804">Transcription</keyword>
<evidence type="ECO:0000256" key="2">
    <source>
        <dbReference type="ARBA" id="ARBA00023015"/>
    </source>
</evidence>
<keyword evidence="8" id="KW-1185">Reference proteome</keyword>
<dbReference type="InterPro" id="IPR014284">
    <property type="entry name" value="RNA_pol_sigma-70_dom"/>
</dbReference>
<dbReference type="PANTHER" id="PTHR43133">
    <property type="entry name" value="RNA POLYMERASE ECF-TYPE SIGMA FACTO"/>
    <property type="match status" value="1"/>
</dbReference>
<organism evidence="7 8">
    <name type="scientific">Maribellus luteus</name>
    <dbReference type="NCBI Taxonomy" id="2305463"/>
    <lineage>
        <taxon>Bacteria</taxon>
        <taxon>Pseudomonadati</taxon>
        <taxon>Bacteroidota</taxon>
        <taxon>Bacteroidia</taxon>
        <taxon>Marinilabiliales</taxon>
        <taxon>Prolixibacteraceae</taxon>
        <taxon>Maribellus</taxon>
    </lineage>
</organism>
<dbReference type="EMBL" id="QWGR01000004">
    <property type="protein sequence ID" value="RIJ48542.1"/>
    <property type="molecule type" value="Genomic_DNA"/>
</dbReference>
<dbReference type="Gene3D" id="1.10.10.10">
    <property type="entry name" value="Winged helix-like DNA-binding domain superfamily/Winged helix DNA-binding domain"/>
    <property type="match status" value="1"/>
</dbReference>